<sequence>MARKEGDDSHISKGRANLMKFALVSLGLPPSQSGQSLVLYHLLKDFKPDQYCLITQKNFHLYGSQGNGSSRLPGRYHYINPDYQIIRGMLSFASAAHSKGILNILLKMRIHQLRTIIRQEKCEAVVACTGDLFDPPAAYQVSKSLGIPYILYAFDHYSHQWMSPLLHDFALKHERQLIPGAAEVIVPNEFLHQEYRRAYGVEATVLHNPCDLSQYRADQGFDGTERKRETTILYTGAIYEAHYDAFQNLVRALRSLDRPEVRLHIYTPQSESKLRVNGISGGFITYHKNQPIFTMPEIQQKADMLFLPLAFNSPYPEIVKTASPGKMGELLAARRPVLVHAPADSFVSWYFKQHSCGLVVAENDPAELAKGIEALIEDGDLRRNLSKAAYARAKEDFDDITIKRKFTNLLAAQCTG</sequence>
<evidence type="ECO:0000256" key="1">
    <source>
        <dbReference type="ARBA" id="ARBA00022676"/>
    </source>
</evidence>
<dbReference type="Gene3D" id="3.40.50.2000">
    <property type="entry name" value="Glycogen Phosphorylase B"/>
    <property type="match status" value="2"/>
</dbReference>
<dbReference type="PANTHER" id="PTHR12526">
    <property type="entry name" value="GLYCOSYLTRANSFERASE"/>
    <property type="match status" value="1"/>
</dbReference>
<dbReference type="PANTHER" id="PTHR12526:SF629">
    <property type="entry name" value="TEICHURONIC ACID BIOSYNTHESIS GLYCOSYLTRANSFERASE TUAH-RELATED"/>
    <property type="match status" value="1"/>
</dbReference>
<dbReference type="AlphaFoldDB" id="A0A9E4ZL59"/>
<accession>A0A9E4ZL59</accession>
<keyword evidence="5" id="KW-1185">Reference proteome</keyword>
<name>A0A9E4ZL59_9EURY</name>
<reference evidence="4" key="1">
    <citation type="submission" date="2019-06" db="EMBL/GenBank/DDBJ databases">
        <title>Methanoculleus strain from Tamsui River, Taipei, Taiwan.</title>
        <authorList>
            <person name="You Y.-T."/>
            <person name="Chen S.-C."/>
            <person name="Lai S.-J."/>
            <person name="Lee Y.-C."/>
            <person name="Lai M.-C."/>
        </authorList>
    </citation>
    <scope>NUCLEOTIDE SEQUENCE</scope>
    <source>
        <strain evidence="4">Afa-1</strain>
    </source>
</reference>
<protein>
    <submittedName>
        <fullName evidence="4">Glycosyltransferase family 4 protein</fullName>
    </submittedName>
</protein>
<gene>
    <name evidence="4" type="ORF">FKB36_12020</name>
</gene>
<dbReference type="InterPro" id="IPR028098">
    <property type="entry name" value="Glyco_trans_4-like_N"/>
</dbReference>
<evidence type="ECO:0000256" key="2">
    <source>
        <dbReference type="ARBA" id="ARBA00022679"/>
    </source>
</evidence>
<evidence type="ECO:0000313" key="5">
    <source>
        <dbReference type="Proteomes" id="UP001065682"/>
    </source>
</evidence>
<dbReference type="GO" id="GO:0016757">
    <property type="term" value="F:glycosyltransferase activity"/>
    <property type="evidence" value="ECO:0007669"/>
    <property type="project" value="UniProtKB-KW"/>
</dbReference>
<organism evidence="4 5">
    <name type="scientific">Methanoculleus formosensis</name>
    <dbReference type="NCBI Taxonomy" id="2590886"/>
    <lineage>
        <taxon>Archaea</taxon>
        <taxon>Methanobacteriati</taxon>
        <taxon>Methanobacteriota</taxon>
        <taxon>Stenosarchaea group</taxon>
        <taxon>Methanomicrobia</taxon>
        <taxon>Methanomicrobiales</taxon>
        <taxon>Methanomicrobiaceae</taxon>
        <taxon>Methanoculleus</taxon>
    </lineage>
</organism>
<comment type="caution">
    <text evidence="4">The sequence shown here is derived from an EMBL/GenBank/DDBJ whole genome shotgun (WGS) entry which is preliminary data.</text>
</comment>
<keyword evidence="1" id="KW-0328">Glycosyltransferase</keyword>
<feature type="domain" description="Glycosyltransferase subfamily 4-like N-terminal" evidence="3">
    <location>
        <begin position="110"/>
        <end position="213"/>
    </location>
</feature>
<dbReference type="SUPFAM" id="SSF53756">
    <property type="entry name" value="UDP-Glycosyltransferase/glycogen phosphorylase"/>
    <property type="match status" value="1"/>
</dbReference>
<evidence type="ECO:0000259" key="3">
    <source>
        <dbReference type="Pfam" id="PF13439"/>
    </source>
</evidence>
<evidence type="ECO:0000313" key="4">
    <source>
        <dbReference type="EMBL" id="MCT8338195.1"/>
    </source>
</evidence>
<proteinExistence type="predicted"/>
<dbReference type="EMBL" id="VHLL01000010">
    <property type="protein sequence ID" value="MCT8338195.1"/>
    <property type="molecule type" value="Genomic_DNA"/>
</dbReference>
<dbReference type="Proteomes" id="UP001065682">
    <property type="component" value="Unassembled WGS sequence"/>
</dbReference>
<dbReference type="Pfam" id="PF13692">
    <property type="entry name" value="Glyco_trans_1_4"/>
    <property type="match status" value="1"/>
</dbReference>
<dbReference type="Pfam" id="PF13439">
    <property type="entry name" value="Glyco_transf_4"/>
    <property type="match status" value="1"/>
</dbReference>
<keyword evidence="2" id="KW-0808">Transferase</keyword>